<name>A0A6J4NHI8_9ACTN</name>
<evidence type="ECO:0000259" key="6">
    <source>
        <dbReference type="PROSITE" id="PS50893"/>
    </source>
</evidence>
<dbReference type="GO" id="GO:0005886">
    <property type="term" value="C:plasma membrane"/>
    <property type="evidence" value="ECO:0007669"/>
    <property type="project" value="UniProtKB-SubCell"/>
</dbReference>
<dbReference type="InterPro" id="IPR027417">
    <property type="entry name" value="P-loop_NTPase"/>
</dbReference>
<feature type="transmembrane region" description="Helical" evidence="5">
    <location>
        <begin position="68"/>
        <end position="88"/>
    </location>
</feature>
<dbReference type="Pfam" id="PF00664">
    <property type="entry name" value="ABC_membrane"/>
    <property type="match status" value="1"/>
</dbReference>
<feature type="domain" description="ABC transmembrane type-1" evidence="7">
    <location>
        <begin position="32"/>
        <end position="313"/>
    </location>
</feature>
<dbReference type="PROSITE" id="PS50893">
    <property type="entry name" value="ABC_TRANSPORTER_2"/>
    <property type="match status" value="1"/>
</dbReference>
<dbReference type="GO" id="GO:0005524">
    <property type="term" value="F:ATP binding"/>
    <property type="evidence" value="ECO:0007669"/>
    <property type="project" value="UniProtKB-KW"/>
</dbReference>
<dbReference type="InterPro" id="IPR017871">
    <property type="entry name" value="ABC_transporter-like_CS"/>
</dbReference>
<keyword evidence="3 5" id="KW-1133">Transmembrane helix</keyword>
<dbReference type="SUPFAM" id="SSF90123">
    <property type="entry name" value="ABC transporter transmembrane region"/>
    <property type="match status" value="1"/>
</dbReference>
<protein>
    <submittedName>
        <fullName evidence="8">Heterodimeric efflux ABC transporter, permease/ATP-binding subunit 1</fullName>
    </submittedName>
</protein>
<evidence type="ECO:0000256" key="4">
    <source>
        <dbReference type="ARBA" id="ARBA00023136"/>
    </source>
</evidence>
<dbReference type="InterPro" id="IPR039421">
    <property type="entry name" value="Type_1_exporter"/>
</dbReference>
<dbReference type="PROSITE" id="PS00211">
    <property type="entry name" value="ABC_TRANSPORTER_1"/>
    <property type="match status" value="1"/>
</dbReference>
<dbReference type="GO" id="GO:0015421">
    <property type="term" value="F:ABC-type oligopeptide transporter activity"/>
    <property type="evidence" value="ECO:0007669"/>
    <property type="project" value="TreeGrafter"/>
</dbReference>
<dbReference type="InterPro" id="IPR011527">
    <property type="entry name" value="ABC1_TM_dom"/>
</dbReference>
<evidence type="ECO:0000259" key="7">
    <source>
        <dbReference type="PROSITE" id="PS50929"/>
    </source>
</evidence>
<feature type="transmembrane region" description="Helical" evidence="5">
    <location>
        <begin position="31"/>
        <end position="56"/>
    </location>
</feature>
<evidence type="ECO:0000256" key="5">
    <source>
        <dbReference type="SAM" id="Phobius"/>
    </source>
</evidence>
<reference evidence="8" key="1">
    <citation type="submission" date="2020-02" db="EMBL/GenBank/DDBJ databases">
        <authorList>
            <person name="Meier V. D."/>
        </authorList>
    </citation>
    <scope>NUCLEOTIDE SEQUENCE</scope>
    <source>
        <strain evidence="8">AVDCRST_MAG75</strain>
    </source>
</reference>
<organism evidence="8">
    <name type="scientific">uncultured Propionibacteriaceae bacterium</name>
    <dbReference type="NCBI Taxonomy" id="257457"/>
    <lineage>
        <taxon>Bacteria</taxon>
        <taxon>Bacillati</taxon>
        <taxon>Actinomycetota</taxon>
        <taxon>Actinomycetes</taxon>
        <taxon>Propionibacteriales</taxon>
        <taxon>Propionibacteriaceae</taxon>
        <taxon>environmental samples</taxon>
    </lineage>
</organism>
<dbReference type="SUPFAM" id="SSF52540">
    <property type="entry name" value="P-loop containing nucleoside triphosphate hydrolases"/>
    <property type="match status" value="1"/>
</dbReference>
<dbReference type="Gene3D" id="1.20.1560.10">
    <property type="entry name" value="ABC transporter type 1, transmembrane domain"/>
    <property type="match status" value="1"/>
</dbReference>
<proteinExistence type="predicted"/>
<dbReference type="PANTHER" id="PTHR43394:SF1">
    <property type="entry name" value="ATP-BINDING CASSETTE SUB-FAMILY B MEMBER 10, MITOCHONDRIAL"/>
    <property type="match status" value="1"/>
</dbReference>
<dbReference type="PROSITE" id="PS50929">
    <property type="entry name" value="ABC_TM1F"/>
    <property type="match status" value="1"/>
</dbReference>
<gene>
    <name evidence="8" type="ORF">AVDCRST_MAG75-1362</name>
</gene>
<evidence type="ECO:0000313" key="8">
    <source>
        <dbReference type="EMBL" id="CAA9387438.1"/>
    </source>
</evidence>
<evidence type="ECO:0000256" key="1">
    <source>
        <dbReference type="ARBA" id="ARBA00004651"/>
    </source>
</evidence>
<keyword evidence="4 5" id="KW-0472">Membrane</keyword>
<comment type="subcellular location">
    <subcellularLocation>
        <location evidence="1">Cell membrane</location>
        <topology evidence="1">Multi-pass membrane protein</topology>
    </subcellularLocation>
</comment>
<dbReference type="PANTHER" id="PTHR43394">
    <property type="entry name" value="ATP-DEPENDENT PERMEASE MDL1, MITOCHONDRIAL"/>
    <property type="match status" value="1"/>
</dbReference>
<feature type="domain" description="ABC transporter" evidence="6">
    <location>
        <begin position="296"/>
        <end position="563"/>
    </location>
</feature>
<feature type="transmembrane region" description="Helical" evidence="5">
    <location>
        <begin position="143"/>
        <end position="163"/>
    </location>
</feature>
<dbReference type="InterPro" id="IPR003439">
    <property type="entry name" value="ABC_transporter-like_ATP-bd"/>
</dbReference>
<dbReference type="Pfam" id="PF00005">
    <property type="entry name" value="ABC_tran"/>
    <property type="match status" value="1"/>
</dbReference>
<dbReference type="Gene3D" id="3.40.50.300">
    <property type="entry name" value="P-loop containing nucleotide triphosphate hydrolases"/>
    <property type="match status" value="1"/>
</dbReference>
<feature type="transmembrane region" description="Helical" evidence="5">
    <location>
        <begin position="169"/>
        <end position="190"/>
    </location>
</feature>
<dbReference type="GO" id="GO:0016887">
    <property type="term" value="F:ATP hydrolysis activity"/>
    <property type="evidence" value="ECO:0007669"/>
    <property type="project" value="InterPro"/>
</dbReference>
<sequence length="573" mass="59734">MTSSGGALTTPPTRGPWSYVWWLVASQRRRVLFGALLGSSWMVSLTLPPYLLSLAIDRGLRPGNSAALGMWVLALLGVGVLNAWLGIMRHRTMTRVRMDAAFRTVTAVNSHAVTLGATLARRVKAGEVVAIGMGDASTIGRSLTITGPGVGAAVAYVVIAVLLLQVSPLLAVVVSLGVPVLAVIVGPALGRLQQAATPYRAGQAALTGRIVDIIAGLGVLNGLGGKDLYRTRYRSESQQLQQQGYRLGAVTSLIQAMGIGLPALFLAVVVWLAARMAADGAITVGQLVAVYGYVAVLAVQVSIFIEGGLDLSHALVAARRVVRFLSIQPPAASTATTVQAPGPAANLHDPTSGVVVEAGRLTAVATARQSEAVALVDRLGGFEAAEATWDGIPLTQIPGAELRTQILVADDDADLFASSLRDVVAGRQQPDDSLVLQSLHLAAADDVVRGLPEGLGSAITAQGRNLSGGQRQRVRLARAVAGDPPVLLAVDPTSAVDAATETTIADRLHTIRQGRTTLVTTTSPLLLDRADTVHFMVNGQVAASGTHAELLQRHPGYRDLVFRGTKPPEGSVQ</sequence>
<evidence type="ECO:0000256" key="2">
    <source>
        <dbReference type="ARBA" id="ARBA00022692"/>
    </source>
</evidence>
<keyword evidence="2 5" id="KW-0812">Transmembrane</keyword>
<accession>A0A6J4NHI8</accession>
<evidence type="ECO:0000256" key="3">
    <source>
        <dbReference type="ARBA" id="ARBA00022989"/>
    </source>
</evidence>
<keyword evidence="8" id="KW-0547">Nucleotide-binding</keyword>
<dbReference type="AlphaFoldDB" id="A0A6J4NHI8"/>
<dbReference type="EMBL" id="CADCUO010000078">
    <property type="protein sequence ID" value="CAA9387438.1"/>
    <property type="molecule type" value="Genomic_DNA"/>
</dbReference>
<feature type="transmembrane region" description="Helical" evidence="5">
    <location>
        <begin position="280"/>
        <end position="305"/>
    </location>
</feature>
<dbReference type="InterPro" id="IPR036640">
    <property type="entry name" value="ABC1_TM_sf"/>
</dbReference>
<dbReference type="CDD" id="cd07346">
    <property type="entry name" value="ABC_6TM_exporters"/>
    <property type="match status" value="1"/>
</dbReference>
<feature type="transmembrane region" description="Helical" evidence="5">
    <location>
        <begin position="247"/>
        <end position="274"/>
    </location>
</feature>
<keyword evidence="8" id="KW-0067">ATP-binding</keyword>